<organism evidence="2 3">
    <name type="scientific">Kribbella amoyensis</name>
    <dbReference type="NCBI Taxonomy" id="996641"/>
    <lineage>
        <taxon>Bacteria</taxon>
        <taxon>Bacillati</taxon>
        <taxon>Actinomycetota</taxon>
        <taxon>Actinomycetes</taxon>
        <taxon>Propionibacteriales</taxon>
        <taxon>Kribbellaceae</taxon>
        <taxon>Kribbella</taxon>
    </lineage>
</organism>
<dbReference type="Gene3D" id="2.60.40.10">
    <property type="entry name" value="Immunoglobulins"/>
    <property type="match status" value="1"/>
</dbReference>
<protein>
    <submittedName>
        <fullName evidence="2">Uncharacterized protein</fullName>
    </submittedName>
</protein>
<dbReference type="GO" id="GO:0005975">
    <property type="term" value="P:carbohydrate metabolic process"/>
    <property type="evidence" value="ECO:0007669"/>
    <property type="project" value="UniProtKB-ARBA"/>
</dbReference>
<reference evidence="2 3" key="1">
    <citation type="submission" date="2019-06" db="EMBL/GenBank/DDBJ databases">
        <title>Sequencing the genomes of 1000 actinobacteria strains.</title>
        <authorList>
            <person name="Klenk H.-P."/>
        </authorList>
    </citation>
    <scope>NUCLEOTIDE SEQUENCE [LARGE SCALE GENOMIC DNA]</scope>
    <source>
        <strain evidence="2 3">DSM 24683</strain>
    </source>
</reference>
<keyword evidence="3" id="KW-1185">Reference proteome</keyword>
<gene>
    <name evidence="2" type="ORF">FB561_6753</name>
</gene>
<accession>A0A561B8M5</accession>
<dbReference type="EMBL" id="VIVK01000002">
    <property type="protein sequence ID" value="TWD75315.1"/>
    <property type="molecule type" value="Genomic_DNA"/>
</dbReference>
<name>A0A561B8M5_9ACTN</name>
<dbReference type="AlphaFoldDB" id="A0A561B8M5"/>
<dbReference type="InterPro" id="IPR013783">
    <property type="entry name" value="Ig-like_fold"/>
</dbReference>
<sequence length="436" mass="46319">MLTHSVVALALLGGGVTAPPSPKVDILAASVQVAWVDSTYQKVRITWTETAPAPNTIVLERPGTDDRRLGTLPADQPNELLVASSSLQPNGNPADVARIVVSEPSGDEARSADFDRYLRDLPDPVLTFTTDGGVRWTIPPEPGPDTTPDDPLDVDQPTRYRVQLLLDELPHTVMDCGAVDLPATTALTGVVANRSKPYSLMMYSVNEWSPAGRLGSISSTGTSSVTMTAPAATGFGAPITLTGTTGTCFIYQSGMPPACREVNGATYAGRTVILHARDTTTGPWYVVGTTKTDSTGKYTFTVRNPGAREYRAVIAASAEYNSATYGAASPVHSVKASTRVVSAKFIQPVVAYGTKPQAYLWVDPAGTQQAALQFKNASGAWQGISSKTLYAGRGLLSFPWNRRGTTQFRWWVPGSTTGTGLKADPVYSGVFSLKVT</sequence>
<dbReference type="Proteomes" id="UP000318380">
    <property type="component" value="Unassembled WGS sequence"/>
</dbReference>
<dbReference type="OrthoDB" id="3811039at2"/>
<evidence type="ECO:0000313" key="3">
    <source>
        <dbReference type="Proteomes" id="UP000318380"/>
    </source>
</evidence>
<proteinExistence type="predicted"/>
<feature type="region of interest" description="Disordered" evidence="1">
    <location>
        <begin position="131"/>
        <end position="155"/>
    </location>
</feature>
<evidence type="ECO:0000313" key="2">
    <source>
        <dbReference type="EMBL" id="TWD75315.1"/>
    </source>
</evidence>
<dbReference type="RefSeq" id="WP_145814028.1">
    <property type="nucleotide sequence ID" value="NZ_VIVK01000002.1"/>
</dbReference>
<comment type="caution">
    <text evidence="2">The sequence shown here is derived from an EMBL/GenBank/DDBJ whole genome shotgun (WGS) entry which is preliminary data.</text>
</comment>
<evidence type="ECO:0000256" key="1">
    <source>
        <dbReference type="SAM" id="MobiDB-lite"/>
    </source>
</evidence>